<dbReference type="Pfam" id="PF04335">
    <property type="entry name" value="VirB8"/>
    <property type="match status" value="1"/>
</dbReference>
<name>A0AAP2MST1_9BURK</name>
<gene>
    <name evidence="2" type="ORF">KTE52_29830</name>
</gene>
<protein>
    <submittedName>
        <fullName evidence="2">Type IV secretion system protein</fullName>
    </submittedName>
</protein>
<evidence type="ECO:0000259" key="1">
    <source>
        <dbReference type="Pfam" id="PF04335"/>
    </source>
</evidence>
<dbReference type="Proteomes" id="UP001196915">
    <property type="component" value="Unassembled WGS sequence"/>
</dbReference>
<sequence>MKFLNRTSSEGKRAKSGSRAIESHEAIRVSRNRAWLIALFSWPVMGITVLDNIVERANRDYDPPLVVTVKDDHVTKVEIGTPAVLSAEASIVESEASRYMVERYTLDPKFREERMTYVRLHSVGEVADFYNQLMAADNKKNPYYALPEGTVRRVRDIRIRIFDREAKRGEATFSTLVDGQPETAAVYWHVMFSYDFVKQALQPKNRYINGTGFVITAFTDNTEPGYRGPAGQ</sequence>
<feature type="domain" description="Bacterial virulence protein VirB8" evidence="1">
    <location>
        <begin position="25"/>
        <end position="220"/>
    </location>
</feature>
<evidence type="ECO:0000313" key="3">
    <source>
        <dbReference type="Proteomes" id="UP001196915"/>
    </source>
</evidence>
<accession>A0AAP2MST1</accession>
<dbReference type="InterPro" id="IPR007430">
    <property type="entry name" value="VirB8"/>
</dbReference>
<dbReference type="CDD" id="cd16424">
    <property type="entry name" value="VirB8"/>
    <property type="match status" value="1"/>
</dbReference>
<comment type="caution">
    <text evidence="2">The sequence shown here is derived from an EMBL/GenBank/DDBJ whole genome shotgun (WGS) entry which is preliminary data.</text>
</comment>
<dbReference type="RefSeq" id="WP_217085030.1">
    <property type="nucleotide sequence ID" value="NZ_JAHPMX010000030.1"/>
</dbReference>
<dbReference type="EMBL" id="JAHPMX010000030">
    <property type="protein sequence ID" value="MBU9360528.1"/>
    <property type="molecule type" value="Genomic_DNA"/>
</dbReference>
<proteinExistence type="predicted"/>
<dbReference type="GO" id="GO:0016020">
    <property type="term" value="C:membrane"/>
    <property type="evidence" value="ECO:0007669"/>
    <property type="project" value="InterPro"/>
</dbReference>
<reference evidence="2" key="1">
    <citation type="submission" date="2021-06" db="EMBL/GenBank/DDBJ databases">
        <title>A collection of bacterial strains from the Burkholderia cepacia Research Laboratory and Repository.</title>
        <authorList>
            <person name="Lipuma J."/>
            <person name="Spilker T."/>
        </authorList>
    </citation>
    <scope>NUCLEOTIDE SEQUENCE</scope>
    <source>
        <strain evidence="2">AU37435</strain>
    </source>
</reference>
<dbReference type="AlphaFoldDB" id="A0AAP2MST1"/>
<evidence type="ECO:0000313" key="2">
    <source>
        <dbReference type="EMBL" id="MBU9360528.1"/>
    </source>
</evidence>
<organism evidence="2 3">
    <name type="scientific">Burkholderia multivorans</name>
    <dbReference type="NCBI Taxonomy" id="87883"/>
    <lineage>
        <taxon>Bacteria</taxon>
        <taxon>Pseudomonadati</taxon>
        <taxon>Pseudomonadota</taxon>
        <taxon>Betaproteobacteria</taxon>
        <taxon>Burkholderiales</taxon>
        <taxon>Burkholderiaceae</taxon>
        <taxon>Burkholderia</taxon>
        <taxon>Burkholderia cepacia complex</taxon>
    </lineage>
</organism>